<keyword evidence="3" id="KW-1185">Reference proteome</keyword>
<dbReference type="EMBL" id="CP092418">
    <property type="protein sequence ID" value="USD22834.1"/>
    <property type="molecule type" value="Genomic_DNA"/>
</dbReference>
<evidence type="ECO:0008006" key="4">
    <source>
        <dbReference type="Google" id="ProtNLM"/>
    </source>
</evidence>
<organism evidence="2 3">
    <name type="scientific">Microbulbifer variabilis</name>
    <dbReference type="NCBI Taxonomy" id="266805"/>
    <lineage>
        <taxon>Bacteria</taxon>
        <taxon>Pseudomonadati</taxon>
        <taxon>Pseudomonadota</taxon>
        <taxon>Gammaproteobacteria</taxon>
        <taxon>Cellvibrionales</taxon>
        <taxon>Microbulbiferaceae</taxon>
        <taxon>Microbulbifer</taxon>
    </lineage>
</organism>
<evidence type="ECO:0000313" key="2">
    <source>
        <dbReference type="EMBL" id="USD22834.1"/>
    </source>
</evidence>
<name>A0ABY4VEU3_9GAMM</name>
<sequence>MGNPPSDEKVLFTKKSIAKGLFYTVLFFTAPLLAQDLQPLDEDFLMFVGEWADEQGDIQAPEALEMLLPKPEKPAITGRPNTGGGETHEELSDE</sequence>
<evidence type="ECO:0000313" key="3">
    <source>
        <dbReference type="Proteomes" id="UP001055658"/>
    </source>
</evidence>
<gene>
    <name evidence="2" type="ORF">MJO52_06765</name>
</gene>
<feature type="region of interest" description="Disordered" evidence="1">
    <location>
        <begin position="70"/>
        <end position="94"/>
    </location>
</feature>
<dbReference type="Proteomes" id="UP001055658">
    <property type="component" value="Chromosome"/>
</dbReference>
<protein>
    <recommendedName>
        <fullName evidence="4">Secreted protein</fullName>
    </recommendedName>
</protein>
<proteinExistence type="predicted"/>
<reference evidence="2" key="1">
    <citation type="submission" date="2022-02" db="EMBL/GenBank/DDBJ databases">
        <title>Coral-associated bacteria.</title>
        <authorList>
            <person name="Tang K."/>
            <person name="Wang X."/>
        </authorList>
    </citation>
    <scope>NUCLEOTIDE SEQUENCE</scope>
    <source>
        <strain evidence="2">SCSIO 43006</strain>
    </source>
</reference>
<dbReference type="RefSeq" id="WP_252085187.1">
    <property type="nucleotide sequence ID" value="NZ_CP092418.1"/>
</dbReference>
<evidence type="ECO:0000256" key="1">
    <source>
        <dbReference type="SAM" id="MobiDB-lite"/>
    </source>
</evidence>
<accession>A0ABY4VEU3</accession>